<dbReference type="PANTHER" id="PTHR43179">
    <property type="entry name" value="RHAMNOSYLTRANSFERASE WBBL"/>
    <property type="match status" value="1"/>
</dbReference>
<protein>
    <submittedName>
        <fullName evidence="3">Glycosyltransferase family 2 protein</fullName>
    </submittedName>
</protein>
<dbReference type="Proteomes" id="UP000613768">
    <property type="component" value="Unassembled WGS sequence"/>
</dbReference>
<accession>A0AAW3ZQ43</accession>
<sequence>MSQRGATVSAIVVTHNSGATLRRCVSGVLAQPEVAQLILVDNASSEAVDPALLADARVLQVRNAENLGFAQACNQGAAASTAKWLLFLNPDCFLRPGQLAEMLSLANSEPKLGLLGAQLINQDGTPQAASRRDTPTPRRLLFGASREPSRLAQITPGLERVDAISGALMLMPRSVFQQLGGFDQGYRLHCEDLDLCRRVQQAGHLVAIAPDIHVTHLKGTSSQQRPIWVEWQKHRGMWRYYSKFDRASVPVGLSAVILIALSFRFPLAAARAWWQARRAAKA</sequence>
<dbReference type="PANTHER" id="PTHR43179:SF7">
    <property type="entry name" value="RHAMNOSYLTRANSFERASE WBBL"/>
    <property type="match status" value="1"/>
</dbReference>
<keyword evidence="4" id="KW-1185">Reference proteome</keyword>
<feature type="transmembrane region" description="Helical" evidence="1">
    <location>
        <begin position="251"/>
        <end position="274"/>
    </location>
</feature>
<gene>
    <name evidence="3" type="ORF">IFO71_11875</name>
</gene>
<evidence type="ECO:0000256" key="1">
    <source>
        <dbReference type="SAM" id="Phobius"/>
    </source>
</evidence>
<keyword evidence="1" id="KW-0812">Transmembrane</keyword>
<dbReference type="AlphaFoldDB" id="A0AAW3ZQ43"/>
<keyword evidence="1" id="KW-0472">Membrane</keyword>
<dbReference type="Pfam" id="PF00535">
    <property type="entry name" value="Glycos_transf_2"/>
    <property type="match status" value="1"/>
</dbReference>
<dbReference type="CDD" id="cd04186">
    <property type="entry name" value="GT_2_like_c"/>
    <property type="match status" value="1"/>
</dbReference>
<evidence type="ECO:0000313" key="3">
    <source>
        <dbReference type="EMBL" id="MBD8526436.1"/>
    </source>
</evidence>
<organism evidence="3 4">
    <name type="scientific">Pseudomarimonas arenosa</name>
    <dbReference type="NCBI Taxonomy" id="2774145"/>
    <lineage>
        <taxon>Bacteria</taxon>
        <taxon>Pseudomonadati</taxon>
        <taxon>Pseudomonadota</taxon>
        <taxon>Gammaproteobacteria</taxon>
        <taxon>Lysobacterales</taxon>
        <taxon>Lysobacteraceae</taxon>
        <taxon>Pseudomarimonas</taxon>
    </lineage>
</organism>
<evidence type="ECO:0000259" key="2">
    <source>
        <dbReference type="Pfam" id="PF00535"/>
    </source>
</evidence>
<dbReference type="RefSeq" id="WP_192029858.1">
    <property type="nucleotide sequence ID" value="NZ_JACYTR010000023.1"/>
</dbReference>
<dbReference type="InterPro" id="IPR001173">
    <property type="entry name" value="Glyco_trans_2-like"/>
</dbReference>
<dbReference type="InterPro" id="IPR029044">
    <property type="entry name" value="Nucleotide-diphossugar_trans"/>
</dbReference>
<comment type="caution">
    <text evidence="3">The sequence shown here is derived from an EMBL/GenBank/DDBJ whole genome shotgun (WGS) entry which is preliminary data.</text>
</comment>
<feature type="domain" description="Glycosyltransferase 2-like" evidence="2">
    <location>
        <begin position="9"/>
        <end position="143"/>
    </location>
</feature>
<dbReference type="Gene3D" id="3.90.550.10">
    <property type="entry name" value="Spore Coat Polysaccharide Biosynthesis Protein SpsA, Chain A"/>
    <property type="match status" value="1"/>
</dbReference>
<proteinExistence type="predicted"/>
<reference evidence="3 4" key="1">
    <citation type="submission" date="2020-09" db="EMBL/GenBank/DDBJ databases">
        <title>Pseudoxanthomonas sp. CAU 1598 isolated from sand of Yaerae Beach.</title>
        <authorList>
            <person name="Kim W."/>
        </authorList>
    </citation>
    <scope>NUCLEOTIDE SEQUENCE [LARGE SCALE GENOMIC DNA]</scope>
    <source>
        <strain evidence="3 4">CAU 1598</strain>
    </source>
</reference>
<name>A0AAW3ZQ43_9GAMM</name>
<evidence type="ECO:0000313" key="4">
    <source>
        <dbReference type="Proteomes" id="UP000613768"/>
    </source>
</evidence>
<dbReference type="EMBL" id="JACYTR010000023">
    <property type="protein sequence ID" value="MBD8526436.1"/>
    <property type="molecule type" value="Genomic_DNA"/>
</dbReference>
<dbReference type="SUPFAM" id="SSF53448">
    <property type="entry name" value="Nucleotide-diphospho-sugar transferases"/>
    <property type="match status" value="1"/>
</dbReference>
<keyword evidence="1" id="KW-1133">Transmembrane helix</keyword>